<evidence type="ECO:0008006" key="3">
    <source>
        <dbReference type="Google" id="ProtNLM"/>
    </source>
</evidence>
<accession>A0ABP0GJG1</accession>
<dbReference type="InterPro" id="IPR012337">
    <property type="entry name" value="RNaseH-like_sf"/>
</dbReference>
<evidence type="ECO:0000313" key="1">
    <source>
        <dbReference type="EMBL" id="CAK8691143.1"/>
    </source>
</evidence>
<sequence length="525" mass="59835">MLFSASLKLNMKRQRLDSSSLIHQENAKSEKASFVLSLLIAKEKEPYTIGDEFILPCIKSMAEHVLDKESAEKMASLSLSSDKVQRQISLMSDDIKEQVIQQLKEAGLFSIQLDESTEIQCCSQLVAFVRYVHSGDIKEDFLFCETLEESTKSDDVLQKLSEFFEANGLDWGNLCSICTDGASALLGSKSGFVSRVLQKSPNAIPLHCMIHRQGLTTQTLPSELQKTLNTIIKTVEFLKEAAHETRLVKDLCQDINATHEILLLYTEVHWLFEGNILQRIFELKQEIRVFLEAQDQQDLLSAWCADGFEIQLAYLVDIFQHIITLNLELQGKGTLIIDFVDKIKVFIRRMKNWRQEVEIGNLAMFETTSDITQQCDTAVKNFIVQHLQALVEELERYIPDIEGQTSLIVKFPFTAPETCMHDDGQTELLALQKDTAAKMKFETESLTVFWPSMAVSYPKLSNLALRHLLPFASTHSCEAAFSKILYIESHFFDRRDVQHDLRCTLSETKPRIDMLVDRLLHQPSA</sequence>
<protein>
    <recommendedName>
        <fullName evidence="3">DUF4371 domain-containing protein</fullName>
    </recommendedName>
</protein>
<dbReference type="Proteomes" id="UP001642483">
    <property type="component" value="Unassembled WGS sequence"/>
</dbReference>
<dbReference type="SUPFAM" id="SSF53098">
    <property type="entry name" value="Ribonuclease H-like"/>
    <property type="match status" value="1"/>
</dbReference>
<evidence type="ECO:0000313" key="2">
    <source>
        <dbReference type="Proteomes" id="UP001642483"/>
    </source>
</evidence>
<dbReference type="PANTHER" id="PTHR45913:SF22">
    <property type="entry name" value="SCAN BOX DOMAIN-CONTAINING PROTEIN"/>
    <property type="match status" value="1"/>
</dbReference>
<name>A0ABP0GJG1_CLALP</name>
<proteinExistence type="predicted"/>
<reference evidence="1 2" key="1">
    <citation type="submission" date="2024-02" db="EMBL/GenBank/DDBJ databases">
        <authorList>
            <person name="Daric V."/>
            <person name="Darras S."/>
        </authorList>
    </citation>
    <scope>NUCLEOTIDE SEQUENCE [LARGE SCALE GENOMIC DNA]</scope>
</reference>
<dbReference type="PANTHER" id="PTHR45913">
    <property type="entry name" value="EPM2A-INTERACTING PROTEIN 1"/>
    <property type="match status" value="1"/>
</dbReference>
<gene>
    <name evidence="1" type="ORF">CVLEPA_LOCUS23733</name>
</gene>
<dbReference type="EMBL" id="CAWYQH010000119">
    <property type="protein sequence ID" value="CAK8691143.1"/>
    <property type="molecule type" value="Genomic_DNA"/>
</dbReference>
<organism evidence="1 2">
    <name type="scientific">Clavelina lepadiformis</name>
    <name type="common">Light-bulb sea squirt</name>
    <name type="synonym">Ascidia lepadiformis</name>
    <dbReference type="NCBI Taxonomy" id="159417"/>
    <lineage>
        <taxon>Eukaryota</taxon>
        <taxon>Metazoa</taxon>
        <taxon>Chordata</taxon>
        <taxon>Tunicata</taxon>
        <taxon>Ascidiacea</taxon>
        <taxon>Aplousobranchia</taxon>
        <taxon>Clavelinidae</taxon>
        <taxon>Clavelina</taxon>
    </lineage>
</organism>
<comment type="caution">
    <text evidence="1">The sequence shown here is derived from an EMBL/GenBank/DDBJ whole genome shotgun (WGS) entry which is preliminary data.</text>
</comment>
<keyword evidence="2" id="KW-1185">Reference proteome</keyword>